<evidence type="ECO:0000313" key="1">
    <source>
        <dbReference type="EMBL" id="PKU43890.1"/>
    </source>
</evidence>
<name>A0A2I0UCW2_LIMLA</name>
<evidence type="ECO:0000313" key="2">
    <source>
        <dbReference type="Proteomes" id="UP000233556"/>
    </source>
</evidence>
<proteinExistence type="predicted"/>
<accession>A0A2I0UCW2</accession>
<reference evidence="2" key="2">
    <citation type="submission" date="2017-12" db="EMBL/GenBank/DDBJ databases">
        <title>Genome sequence of the Bar-tailed Godwit (Limosa lapponica baueri).</title>
        <authorList>
            <person name="Lima N.C.B."/>
            <person name="Parody-Merino A.M."/>
            <person name="Battley P.F."/>
            <person name="Fidler A.E."/>
            <person name="Prosdocimi F."/>
        </authorList>
    </citation>
    <scope>NUCLEOTIDE SEQUENCE [LARGE SCALE GENOMIC DNA]</scope>
</reference>
<dbReference type="AlphaFoldDB" id="A0A2I0UCW2"/>
<protein>
    <submittedName>
        <fullName evidence="1">Uncharacterized protein</fullName>
    </submittedName>
</protein>
<sequence>MEAWEGQEGPRSTPDSNNTVPCGLLLHFLCCVDRQLGVTVWFSQDEHINVKNTEADQYRSPFQGNREPQPQYALPKTVEVTITILASCYLVIAVADMSLKKTRGTELETYSCSGVSYFIKS</sequence>
<keyword evidence="2" id="KW-1185">Reference proteome</keyword>
<dbReference type="Proteomes" id="UP000233556">
    <property type="component" value="Unassembled WGS sequence"/>
</dbReference>
<dbReference type="EMBL" id="KZ505865">
    <property type="protein sequence ID" value="PKU43890.1"/>
    <property type="molecule type" value="Genomic_DNA"/>
</dbReference>
<organism evidence="1 2">
    <name type="scientific">Limosa lapponica baueri</name>
    <dbReference type="NCBI Taxonomy" id="1758121"/>
    <lineage>
        <taxon>Eukaryota</taxon>
        <taxon>Metazoa</taxon>
        <taxon>Chordata</taxon>
        <taxon>Craniata</taxon>
        <taxon>Vertebrata</taxon>
        <taxon>Euteleostomi</taxon>
        <taxon>Archelosauria</taxon>
        <taxon>Archosauria</taxon>
        <taxon>Dinosauria</taxon>
        <taxon>Saurischia</taxon>
        <taxon>Theropoda</taxon>
        <taxon>Coelurosauria</taxon>
        <taxon>Aves</taxon>
        <taxon>Neognathae</taxon>
        <taxon>Neoaves</taxon>
        <taxon>Charadriiformes</taxon>
        <taxon>Scolopacidae</taxon>
        <taxon>Limosa</taxon>
    </lineage>
</organism>
<reference evidence="2" key="1">
    <citation type="submission" date="2017-11" db="EMBL/GenBank/DDBJ databases">
        <authorList>
            <person name="Lima N.C."/>
            <person name="Parody-Merino A.M."/>
            <person name="Battley P.F."/>
            <person name="Fidler A.E."/>
            <person name="Prosdocimi F."/>
        </authorList>
    </citation>
    <scope>NUCLEOTIDE SEQUENCE [LARGE SCALE GENOMIC DNA]</scope>
</reference>
<gene>
    <name evidence="1" type="ORF">llap_5821</name>
</gene>